<keyword evidence="2" id="KW-1185">Reference proteome</keyword>
<dbReference type="KEGG" id="ahg:AHOG_22685"/>
<evidence type="ECO:0000313" key="1">
    <source>
        <dbReference type="EMBL" id="ASO22150.1"/>
    </source>
</evidence>
<dbReference type="EMBL" id="CP022521">
    <property type="protein sequence ID" value="ASO22150.1"/>
    <property type="molecule type" value="Genomic_DNA"/>
</dbReference>
<dbReference type="Proteomes" id="UP000204221">
    <property type="component" value="Chromosome"/>
</dbReference>
<organism evidence="1 2">
    <name type="scientific">Actinoalloteichus hoggarensis</name>
    <dbReference type="NCBI Taxonomy" id="1470176"/>
    <lineage>
        <taxon>Bacteria</taxon>
        <taxon>Bacillati</taxon>
        <taxon>Actinomycetota</taxon>
        <taxon>Actinomycetes</taxon>
        <taxon>Pseudonocardiales</taxon>
        <taxon>Pseudonocardiaceae</taxon>
        <taxon>Actinoalloteichus</taxon>
    </lineage>
</organism>
<dbReference type="OrthoDB" id="4211118at2"/>
<name>A0A221W827_9PSEU</name>
<protein>
    <submittedName>
        <fullName evidence="1">Uncharacterized protein</fullName>
    </submittedName>
</protein>
<sequence>MIALVAFDSTSWVIECADERLRACLRQHRPDARSVTSDGAGETVPHLGFGLFGDEPA</sequence>
<proteinExistence type="predicted"/>
<accession>A0A221W827</accession>
<evidence type="ECO:0000313" key="2">
    <source>
        <dbReference type="Proteomes" id="UP000204221"/>
    </source>
</evidence>
<gene>
    <name evidence="1" type="ORF">AHOG_22685</name>
</gene>
<dbReference type="AlphaFoldDB" id="A0A221W827"/>
<reference evidence="1 2" key="1">
    <citation type="submission" date="2017-07" db="EMBL/GenBank/DDBJ databases">
        <title>Complete genome sequence of Actinoalloteichus hoggarensis DSM 45943, type strain of Actinoalloteichus hoggarensis.</title>
        <authorList>
            <person name="Ruckert C."/>
            <person name="Nouioui I."/>
            <person name="Willmese J."/>
            <person name="van Wezel G."/>
            <person name="Klenk H.-P."/>
            <person name="Kalinowski J."/>
            <person name="Zotchev S.B."/>
        </authorList>
    </citation>
    <scope>NUCLEOTIDE SEQUENCE [LARGE SCALE GENOMIC DNA]</scope>
    <source>
        <strain evidence="1 2">DSM 45943</strain>
    </source>
</reference>
<dbReference type="RefSeq" id="WP_157737003.1">
    <property type="nucleotide sequence ID" value="NZ_CP022521.1"/>
</dbReference>